<accession>A0ACC3AHX1</accession>
<keyword evidence="1" id="KW-0378">Hydrolase</keyword>
<gene>
    <name evidence="1" type="primary">RPP1</name>
    <name evidence="1" type="ORF">H2198_001402</name>
</gene>
<dbReference type="Proteomes" id="UP001172386">
    <property type="component" value="Unassembled WGS sequence"/>
</dbReference>
<evidence type="ECO:0000313" key="1">
    <source>
        <dbReference type="EMBL" id="KAJ9662513.1"/>
    </source>
</evidence>
<proteinExistence type="predicted"/>
<reference evidence="1" key="1">
    <citation type="submission" date="2022-10" db="EMBL/GenBank/DDBJ databases">
        <title>Culturing micro-colonial fungi from biological soil crusts in the Mojave desert and describing Neophaeococcomyces mojavensis, and introducing the new genera and species Taxawa tesnikishii.</title>
        <authorList>
            <person name="Kurbessoian T."/>
            <person name="Stajich J.E."/>
        </authorList>
    </citation>
    <scope>NUCLEOTIDE SEQUENCE</scope>
    <source>
        <strain evidence="1">JES_112</strain>
    </source>
</reference>
<evidence type="ECO:0000313" key="2">
    <source>
        <dbReference type="Proteomes" id="UP001172386"/>
    </source>
</evidence>
<keyword evidence="2" id="KW-1185">Reference proteome</keyword>
<dbReference type="EMBL" id="JAPDRQ010000015">
    <property type="protein sequence ID" value="KAJ9662513.1"/>
    <property type="molecule type" value="Genomic_DNA"/>
</dbReference>
<dbReference type="EC" id="3.1.26.5" evidence="1"/>
<name>A0ACC3AHX1_9EURO</name>
<protein>
    <submittedName>
        <fullName evidence="1">RNA-binding RNA processing protein rpp1</fullName>
        <ecNumber evidence="1">3.1.26.5</ecNumber>
    </submittedName>
</protein>
<sequence>MAFHDLNIAYASDDAELSNTLAFARELEYTTVALAIGITSKLPPQLPQVARDRIKIPTGLRVLTRLTLTLSDPSQNHRINALTAAYDLLALRPSNDKAFQLCCATLDCDIISLDFAHRVPFPLKFKTVASALQRGIRFEVCYSTGIVGSNDARRNLVSGAAALIRATRGRGIILSSEAKNALGLRAPWDAINLAQVWGLSQERGKEAVCEEAGKVVRLAGMKRSSFRGVVDIIDHGSNDMLVEEPTMTDSPQKATAEAQTSDMPQPAFPVPTLRQVTVVPEKASNAKRKASSNSLNEPPSTRVADGKPLSKRELKRQAKKARLDKAAGEHEQQQRPPKKEKSNGFSFQHEALVSKNKG</sequence>
<comment type="caution">
    <text evidence="1">The sequence shown here is derived from an EMBL/GenBank/DDBJ whole genome shotgun (WGS) entry which is preliminary data.</text>
</comment>
<organism evidence="1 2">
    <name type="scientific">Neophaeococcomyces mojaviensis</name>
    <dbReference type="NCBI Taxonomy" id="3383035"/>
    <lineage>
        <taxon>Eukaryota</taxon>
        <taxon>Fungi</taxon>
        <taxon>Dikarya</taxon>
        <taxon>Ascomycota</taxon>
        <taxon>Pezizomycotina</taxon>
        <taxon>Eurotiomycetes</taxon>
        <taxon>Chaetothyriomycetidae</taxon>
        <taxon>Chaetothyriales</taxon>
        <taxon>Chaetothyriales incertae sedis</taxon>
        <taxon>Neophaeococcomyces</taxon>
    </lineage>
</organism>